<evidence type="ECO:0000256" key="13">
    <source>
        <dbReference type="SAM" id="Phobius"/>
    </source>
</evidence>
<sequence length="566" mass="60563">MHSMRPVTLRNGLVLIVIAALLPIGTLSIVQALSTLNYSRTLIGNRLVTSALATAARERDPLVISKQVLLTLSKDPQVVSGKAGCSAALKAALGNLAAFPNLARSDAMGRVQCSILPFDPTISFAKEAWWQRGIKAQGFTVSAPVYGQISKRRILVGMQPIRAEDGTNDGAVTVAIDASWLERSMNASELGADAAVAIVDKQGIVVLTSENRHLPQFNVTYGDAKVADATALDGVAWMYAVAPLYDHELFVVYAEPTEHLMATAVKQVRISLLLPIAALLIACLAIWLGTTRLVLRWLESLRTLASQFAKGDFAGNAEKYERAPRELGLLSADLHSMARAIETRDLELQAALNAKTALTHDIHHRVKNNLQIVSSLLNLQAGKISDPAAREALNQTRARIGGLAQIHRLLYEESHDSDHGNVNIASLLNALCVQLRALHRGQGNVHLICEAASQTVPINNAVPLTLLAVEAVTNAYRHGYPSGQTGKIVVQFDVVDEQATLSVSDDGSGFDATQKTASMGGQLMEAFAQQLGGVLSVISAPGNGTVIKLAYPLLHEQVDTEFTSGA</sequence>
<dbReference type="InterPro" id="IPR005467">
    <property type="entry name" value="His_kinase_dom"/>
</dbReference>
<dbReference type="GO" id="GO:0005524">
    <property type="term" value="F:ATP binding"/>
    <property type="evidence" value="ECO:0007669"/>
    <property type="project" value="UniProtKB-KW"/>
</dbReference>
<dbReference type="SMART" id="SM00387">
    <property type="entry name" value="HATPase_c"/>
    <property type="match status" value="1"/>
</dbReference>
<dbReference type="CDD" id="cd12914">
    <property type="entry name" value="PDC1_DGC_like"/>
    <property type="match status" value="1"/>
</dbReference>
<keyword evidence="17" id="KW-1185">Reference proteome</keyword>
<keyword evidence="10" id="KW-0067">ATP-binding</keyword>
<keyword evidence="8" id="KW-0547">Nucleotide-binding</keyword>
<evidence type="ECO:0000259" key="14">
    <source>
        <dbReference type="PROSITE" id="PS50109"/>
    </source>
</evidence>
<dbReference type="Pfam" id="PF02743">
    <property type="entry name" value="dCache_1"/>
    <property type="match status" value="1"/>
</dbReference>
<evidence type="ECO:0000259" key="15">
    <source>
        <dbReference type="PROSITE" id="PS50885"/>
    </source>
</evidence>
<evidence type="ECO:0000256" key="9">
    <source>
        <dbReference type="ARBA" id="ARBA00022777"/>
    </source>
</evidence>
<feature type="domain" description="HAMP" evidence="15">
    <location>
        <begin position="292"/>
        <end position="346"/>
    </location>
</feature>
<comment type="subcellular location">
    <subcellularLocation>
        <location evidence="2">Cell membrane</location>
        <topology evidence="2">Multi-pass membrane protein</topology>
    </subcellularLocation>
</comment>
<dbReference type="SUPFAM" id="SSF55874">
    <property type="entry name" value="ATPase domain of HSP90 chaperone/DNA topoisomerase II/histidine kinase"/>
    <property type="match status" value="1"/>
</dbReference>
<proteinExistence type="predicted"/>
<dbReference type="Gene3D" id="3.30.450.20">
    <property type="entry name" value="PAS domain"/>
    <property type="match status" value="1"/>
</dbReference>
<dbReference type="Pfam" id="PF07568">
    <property type="entry name" value="HisKA_2"/>
    <property type="match status" value="1"/>
</dbReference>
<evidence type="ECO:0000256" key="6">
    <source>
        <dbReference type="ARBA" id="ARBA00022679"/>
    </source>
</evidence>
<comment type="catalytic activity">
    <reaction evidence="1">
        <text>ATP + protein L-histidine = ADP + protein N-phospho-L-histidine.</text>
        <dbReference type="EC" id="2.7.13.3"/>
    </reaction>
</comment>
<dbReference type="CDD" id="cd16917">
    <property type="entry name" value="HATPase_UhpB-NarQ-NarX-like"/>
    <property type="match status" value="1"/>
</dbReference>
<keyword evidence="4" id="KW-1003">Cell membrane</keyword>
<dbReference type="GO" id="GO:0007165">
    <property type="term" value="P:signal transduction"/>
    <property type="evidence" value="ECO:0007669"/>
    <property type="project" value="InterPro"/>
</dbReference>
<keyword evidence="5" id="KW-0597">Phosphoprotein</keyword>
<evidence type="ECO:0000256" key="12">
    <source>
        <dbReference type="ARBA" id="ARBA00023136"/>
    </source>
</evidence>
<keyword evidence="7 13" id="KW-0812">Transmembrane</keyword>
<organism evidence="16 17">
    <name type="scientific">Sphingorhabdus profundilacus</name>
    <dbReference type="NCBI Taxonomy" id="2509718"/>
    <lineage>
        <taxon>Bacteria</taxon>
        <taxon>Pseudomonadati</taxon>
        <taxon>Pseudomonadota</taxon>
        <taxon>Alphaproteobacteria</taxon>
        <taxon>Sphingomonadales</taxon>
        <taxon>Sphingomonadaceae</taxon>
        <taxon>Sphingorhabdus</taxon>
    </lineage>
</organism>
<feature type="transmembrane region" description="Helical" evidence="13">
    <location>
        <begin position="272"/>
        <end position="295"/>
    </location>
</feature>
<name>A0A6I4LSU1_9SPHN</name>
<evidence type="ECO:0000256" key="8">
    <source>
        <dbReference type="ARBA" id="ARBA00022741"/>
    </source>
</evidence>
<comment type="caution">
    <text evidence="16">The sequence shown here is derived from an EMBL/GenBank/DDBJ whole genome shotgun (WGS) entry which is preliminary data.</text>
</comment>
<dbReference type="Proteomes" id="UP000471147">
    <property type="component" value="Unassembled WGS sequence"/>
</dbReference>
<evidence type="ECO:0000256" key="10">
    <source>
        <dbReference type="ARBA" id="ARBA00022840"/>
    </source>
</evidence>
<dbReference type="InterPro" id="IPR003660">
    <property type="entry name" value="HAMP_dom"/>
</dbReference>
<evidence type="ECO:0000256" key="3">
    <source>
        <dbReference type="ARBA" id="ARBA00012438"/>
    </source>
</evidence>
<dbReference type="Pfam" id="PF13581">
    <property type="entry name" value="HATPase_c_2"/>
    <property type="match status" value="1"/>
</dbReference>
<dbReference type="InterPro" id="IPR011495">
    <property type="entry name" value="Sig_transdc_His_kin_sub2_dim/P"/>
</dbReference>
<dbReference type="GO" id="GO:0004673">
    <property type="term" value="F:protein histidine kinase activity"/>
    <property type="evidence" value="ECO:0007669"/>
    <property type="project" value="UniProtKB-EC"/>
</dbReference>
<dbReference type="EMBL" id="SDWJ01000001">
    <property type="protein sequence ID" value="MVZ96101.1"/>
    <property type="molecule type" value="Genomic_DNA"/>
</dbReference>
<keyword evidence="6" id="KW-0808">Transferase</keyword>
<evidence type="ECO:0000256" key="2">
    <source>
        <dbReference type="ARBA" id="ARBA00004651"/>
    </source>
</evidence>
<protein>
    <recommendedName>
        <fullName evidence="3">histidine kinase</fullName>
        <ecNumber evidence="3">2.7.13.3</ecNumber>
    </recommendedName>
</protein>
<dbReference type="InterPro" id="IPR033479">
    <property type="entry name" value="dCache_1"/>
</dbReference>
<evidence type="ECO:0000256" key="4">
    <source>
        <dbReference type="ARBA" id="ARBA00022475"/>
    </source>
</evidence>
<feature type="domain" description="Histidine kinase" evidence="14">
    <location>
        <begin position="361"/>
        <end position="555"/>
    </location>
</feature>
<dbReference type="InterPro" id="IPR036890">
    <property type="entry name" value="HATPase_C_sf"/>
</dbReference>
<accession>A0A6I4LSU1</accession>
<gene>
    <name evidence="16" type="ORF">EUU23_00100</name>
</gene>
<evidence type="ECO:0000313" key="16">
    <source>
        <dbReference type="EMBL" id="MVZ96101.1"/>
    </source>
</evidence>
<reference evidence="16 17" key="1">
    <citation type="submission" date="2019-01" db="EMBL/GenBank/DDBJ databases">
        <title>Sphingorhabdus lacus sp.nov., isolated from an oligotrophic freshwater lake.</title>
        <authorList>
            <person name="Park M."/>
        </authorList>
    </citation>
    <scope>NUCLEOTIDE SEQUENCE [LARGE SCALE GENOMIC DNA]</scope>
    <source>
        <strain evidence="16 17">IMCC26285</strain>
    </source>
</reference>
<dbReference type="AlphaFoldDB" id="A0A6I4LSU1"/>
<keyword evidence="12 13" id="KW-0472">Membrane</keyword>
<keyword evidence="9" id="KW-0418">Kinase</keyword>
<dbReference type="Gene3D" id="6.10.340.10">
    <property type="match status" value="1"/>
</dbReference>
<dbReference type="GO" id="GO:0005886">
    <property type="term" value="C:plasma membrane"/>
    <property type="evidence" value="ECO:0007669"/>
    <property type="project" value="UniProtKB-SubCell"/>
</dbReference>
<dbReference type="PROSITE" id="PS50885">
    <property type="entry name" value="HAMP"/>
    <property type="match status" value="1"/>
</dbReference>
<dbReference type="Gene3D" id="3.30.565.10">
    <property type="entry name" value="Histidine kinase-like ATPase, C-terminal domain"/>
    <property type="match status" value="1"/>
</dbReference>
<dbReference type="PANTHER" id="PTHR41523">
    <property type="entry name" value="TWO-COMPONENT SYSTEM SENSOR PROTEIN"/>
    <property type="match status" value="1"/>
</dbReference>
<evidence type="ECO:0000313" key="17">
    <source>
        <dbReference type="Proteomes" id="UP000471147"/>
    </source>
</evidence>
<evidence type="ECO:0000256" key="7">
    <source>
        <dbReference type="ARBA" id="ARBA00022692"/>
    </source>
</evidence>
<dbReference type="EC" id="2.7.13.3" evidence="3"/>
<dbReference type="PROSITE" id="PS50109">
    <property type="entry name" value="HIS_KIN"/>
    <property type="match status" value="1"/>
</dbReference>
<keyword evidence="11 13" id="KW-1133">Transmembrane helix</keyword>
<evidence type="ECO:0000256" key="1">
    <source>
        <dbReference type="ARBA" id="ARBA00000085"/>
    </source>
</evidence>
<evidence type="ECO:0000256" key="11">
    <source>
        <dbReference type="ARBA" id="ARBA00022989"/>
    </source>
</evidence>
<dbReference type="PANTHER" id="PTHR41523:SF8">
    <property type="entry name" value="ETHYLENE RESPONSE SENSOR PROTEIN"/>
    <property type="match status" value="1"/>
</dbReference>
<evidence type="ECO:0000256" key="5">
    <source>
        <dbReference type="ARBA" id="ARBA00022553"/>
    </source>
</evidence>
<dbReference type="InterPro" id="IPR003594">
    <property type="entry name" value="HATPase_dom"/>
</dbReference>